<sequence length="356" mass="37713">MFNFNKLLALVLAVPFVVAAPGKRALPAICQRLEPVAADLLENLFGGECGDSAHGALRLIFHDAIGISPIVGGGGADGSIVTFNATELTFEANDGLDDVIADVGPFFLKHQDVITSGDFVQLAGALSLAACPGAPRVQFFAGREPPKAPSPNFLVPEPFNTTDQIIERFAQVGFEPHEIVALLSSHSIAGADTVDPTIPGTPFDTTPSVYDTNIFIDVLLKGTLFPGTAGNQGELMTAVNGTLRLQSDFEIAHDPRTACTWQEFATNQPLMASKFGPAVLKLSFLGQDPERLTDCSELIPQPPALKDVPEFPPGQFLSDIQASCDVARFPDLPTQPGPPLDVAPIPQADSDDEDDS</sequence>
<keyword evidence="2" id="KW-1185">Reference proteome</keyword>
<keyword evidence="1" id="KW-0560">Oxidoreductase</keyword>
<evidence type="ECO:0000313" key="2">
    <source>
        <dbReference type="Proteomes" id="UP000308600"/>
    </source>
</evidence>
<organism evidence="1 2">
    <name type="scientific">Pluteus cervinus</name>
    <dbReference type="NCBI Taxonomy" id="181527"/>
    <lineage>
        <taxon>Eukaryota</taxon>
        <taxon>Fungi</taxon>
        <taxon>Dikarya</taxon>
        <taxon>Basidiomycota</taxon>
        <taxon>Agaricomycotina</taxon>
        <taxon>Agaricomycetes</taxon>
        <taxon>Agaricomycetidae</taxon>
        <taxon>Agaricales</taxon>
        <taxon>Pluteineae</taxon>
        <taxon>Pluteaceae</taxon>
        <taxon>Pluteus</taxon>
    </lineage>
</organism>
<gene>
    <name evidence="1" type="ORF">BDN72DRAFT_962603</name>
</gene>
<dbReference type="EMBL" id="ML208441">
    <property type="protein sequence ID" value="TFK65302.1"/>
    <property type="molecule type" value="Genomic_DNA"/>
</dbReference>
<evidence type="ECO:0000313" key="1">
    <source>
        <dbReference type="EMBL" id="TFK65302.1"/>
    </source>
</evidence>
<dbReference type="Proteomes" id="UP000308600">
    <property type="component" value="Unassembled WGS sequence"/>
</dbReference>
<protein>
    <submittedName>
        <fullName evidence="1">Fungal versatile peroxidase from pleurotus Eryngii</fullName>
    </submittedName>
</protein>
<accession>A0ACD3AKA2</accession>
<reference evidence="1 2" key="1">
    <citation type="journal article" date="2019" name="Nat. Ecol. Evol.">
        <title>Megaphylogeny resolves global patterns of mushroom evolution.</title>
        <authorList>
            <person name="Varga T."/>
            <person name="Krizsan K."/>
            <person name="Foldi C."/>
            <person name="Dima B."/>
            <person name="Sanchez-Garcia M."/>
            <person name="Sanchez-Ramirez S."/>
            <person name="Szollosi G.J."/>
            <person name="Szarkandi J.G."/>
            <person name="Papp V."/>
            <person name="Albert L."/>
            <person name="Andreopoulos W."/>
            <person name="Angelini C."/>
            <person name="Antonin V."/>
            <person name="Barry K.W."/>
            <person name="Bougher N.L."/>
            <person name="Buchanan P."/>
            <person name="Buyck B."/>
            <person name="Bense V."/>
            <person name="Catcheside P."/>
            <person name="Chovatia M."/>
            <person name="Cooper J."/>
            <person name="Damon W."/>
            <person name="Desjardin D."/>
            <person name="Finy P."/>
            <person name="Geml J."/>
            <person name="Haridas S."/>
            <person name="Hughes K."/>
            <person name="Justo A."/>
            <person name="Karasinski D."/>
            <person name="Kautmanova I."/>
            <person name="Kiss B."/>
            <person name="Kocsube S."/>
            <person name="Kotiranta H."/>
            <person name="LaButti K.M."/>
            <person name="Lechner B.E."/>
            <person name="Liimatainen K."/>
            <person name="Lipzen A."/>
            <person name="Lukacs Z."/>
            <person name="Mihaltcheva S."/>
            <person name="Morgado L.N."/>
            <person name="Niskanen T."/>
            <person name="Noordeloos M.E."/>
            <person name="Ohm R.A."/>
            <person name="Ortiz-Santana B."/>
            <person name="Ovrebo C."/>
            <person name="Racz N."/>
            <person name="Riley R."/>
            <person name="Savchenko A."/>
            <person name="Shiryaev A."/>
            <person name="Soop K."/>
            <person name="Spirin V."/>
            <person name="Szebenyi C."/>
            <person name="Tomsovsky M."/>
            <person name="Tulloss R.E."/>
            <person name="Uehling J."/>
            <person name="Grigoriev I.V."/>
            <person name="Vagvolgyi C."/>
            <person name="Papp T."/>
            <person name="Martin F.M."/>
            <person name="Miettinen O."/>
            <person name="Hibbett D.S."/>
            <person name="Nagy L.G."/>
        </authorList>
    </citation>
    <scope>NUCLEOTIDE SEQUENCE [LARGE SCALE GENOMIC DNA]</scope>
    <source>
        <strain evidence="1 2">NL-1719</strain>
    </source>
</reference>
<name>A0ACD3AKA2_9AGAR</name>
<proteinExistence type="predicted"/>
<keyword evidence="1" id="KW-0575">Peroxidase</keyword>